<evidence type="ECO:0000256" key="2">
    <source>
        <dbReference type="SAM" id="Phobius"/>
    </source>
</evidence>
<organism evidence="4 5">
    <name type="scientific">Caenorhabditis briggsae</name>
    <dbReference type="NCBI Taxonomy" id="6238"/>
    <lineage>
        <taxon>Eukaryota</taxon>
        <taxon>Metazoa</taxon>
        <taxon>Ecdysozoa</taxon>
        <taxon>Nematoda</taxon>
        <taxon>Chromadorea</taxon>
        <taxon>Rhabditida</taxon>
        <taxon>Rhabditina</taxon>
        <taxon>Rhabditomorpha</taxon>
        <taxon>Rhabditoidea</taxon>
        <taxon>Rhabditidae</taxon>
        <taxon>Peloderinae</taxon>
        <taxon>Caenorhabditis</taxon>
    </lineage>
</organism>
<reference evidence="4 5" key="1">
    <citation type="journal article" date="2003" name="PLoS Biol.">
        <title>The genome sequence of Caenorhabditis briggsae: a platform for comparative genomics.</title>
        <authorList>
            <person name="Stein L.D."/>
            <person name="Bao Z."/>
            <person name="Blasiar D."/>
            <person name="Blumenthal T."/>
            <person name="Brent M.R."/>
            <person name="Chen N."/>
            <person name="Chinwalla A."/>
            <person name="Clarke L."/>
            <person name="Clee C."/>
            <person name="Coghlan A."/>
            <person name="Coulson A."/>
            <person name="D'Eustachio P."/>
            <person name="Fitch D.H."/>
            <person name="Fulton L.A."/>
            <person name="Fulton R.E."/>
            <person name="Griffiths-Jones S."/>
            <person name="Harris T.W."/>
            <person name="Hillier L.W."/>
            <person name="Kamath R."/>
            <person name="Kuwabara P.E."/>
            <person name="Mardis E.R."/>
            <person name="Marra M.A."/>
            <person name="Miner T.L."/>
            <person name="Minx P."/>
            <person name="Mullikin J.C."/>
            <person name="Plumb R.W."/>
            <person name="Rogers J."/>
            <person name="Schein J.E."/>
            <person name="Sohrmann M."/>
            <person name="Spieth J."/>
            <person name="Stajich J.E."/>
            <person name="Wei C."/>
            <person name="Willey D."/>
            <person name="Wilson R.K."/>
            <person name="Durbin R."/>
            <person name="Waterston R.H."/>
        </authorList>
    </citation>
    <scope>NUCLEOTIDE SEQUENCE [LARGE SCALE GENOMIC DNA]</scope>
    <source>
        <strain evidence="4 5">AF16</strain>
    </source>
</reference>
<dbReference type="CTD" id="8588379"/>
<gene>
    <name evidence="4 6" type="ORF">CBG12100</name>
    <name evidence="4" type="ORF">CBG_12100</name>
</gene>
<evidence type="ECO:0000313" key="5">
    <source>
        <dbReference type="Proteomes" id="UP000008549"/>
    </source>
</evidence>
<feature type="transmembrane region" description="Helical" evidence="2">
    <location>
        <begin position="44"/>
        <end position="63"/>
    </location>
</feature>
<feature type="transmembrane region" description="Helical" evidence="2">
    <location>
        <begin position="12"/>
        <end position="32"/>
    </location>
</feature>
<keyword evidence="2" id="KW-0812">Transmembrane</keyword>
<dbReference type="WormBase" id="CBG12100">
    <property type="protein sequence ID" value="CBP45510"/>
    <property type="gene ID" value="WBGene00033104"/>
</dbReference>
<sequence length="145" mass="16243">MDRLPPYDYTSYVFGARVAIITCSLFELLQMFGSLEETSSFSKLFYLIFAGTSAAASGYNIAYGTDGRDEIRKVVGNPDCETRGKSAAYAERSTRRTRAKYMRPQQKGMGKKEKKKKQRTDITRMEAEGKRGKEASSAKNRTGCC</sequence>
<evidence type="ECO:0000313" key="6">
    <source>
        <dbReference type="WormBase" id="CBG12100"/>
    </source>
</evidence>
<feature type="region of interest" description="Disordered" evidence="1">
    <location>
        <begin position="85"/>
        <end position="145"/>
    </location>
</feature>
<dbReference type="InParanoid" id="A8XER4"/>
<dbReference type="Proteomes" id="UP000008549">
    <property type="component" value="Unassembled WGS sequence"/>
</dbReference>
<keyword evidence="5" id="KW-1185">Reference proteome</keyword>
<feature type="domain" description="DUF7087" evidence="3">
    <location>
        <begin position="6"/>
        <end position="88"/>
    </location>
</feature>
<dbReference type="eggNOG" id="ENOG502TI64">
    <property type="taxonomic scope" value="Eukaryota"/>
</dbReference>
<evidence type="ECO:0000256" key="1">
    <source>
        <dbReference type="SAM" id="MobiDB-lite"/>
    </source>
</evidence>
<dbReference type="AlphaFoldDB" id="A8XER4"/>
<feature type="compositionally biased region" description="Basic and acidic residues" evidence="1">
    <location>
        <begin position="119"/>
        <end position="136"/>
    </location>
</feature>
<evidence type="ECO:0000313" key="4">
    <source>
        <dbReference type="EMBL" id="CAP31136.1"/>
    </source>
</evidence>
<dbReference type="EMBL" id="HE601540">
    <property type="protein sequence ID" value="CAP31136.1"/>
    <property type="molecule type" value="Genomic_DNA"/>
</dbReference>
<dbReference type="PANTHER" id="PTHR36940:SF3">
    <property type="entry name" value="PROTEIN CBG23643"/>
    <property type="match status" value="1"/>
</dbReference>
<dbReference type="GeneID" id="8588379"/>
<dbReference type="KEGG" id="cbr:CBG_12100"/>
<dbReference type="RefSeq" id="XP_002646382.1">
    <property type="nucleotide sequence ID" value="XM_002646336.1"/>
</dbReference>
<evidence type="ECO:0000259" key="3">
    <source>
        <dbReference type="Pfam" id="PF23346"/>
    </source>
</evidence>
<dbReference type="InterPro" id="IPR055514">
    <property type="entry name" value="DUF7087"/>
</dbReference>
<keyword evidence="2" id="KW-0472">Membrane</keyword>
<keyword evidence="2" id="KW-1133">Transmembrane helix</keyword>
<accession>A8XER4</accession>
<protein>
    <submittedName>
        <fullName evidence="4">Protein CBG12100</fullName>
    </submittedName>
</protein>
<dbReference type="Pfam" id="PF23346">
    <property type="entry name" value="DUF7087"/>
    <property type="match status" value="1"/>
</dbReference>
<reference evidence="4 5" key="2">
    <citation type="journal article" date="2011" name="PLoS Genet.">
        <title>Caenorhabditis briggsae recombinant inbred line genotypes reveal inter-strain incompatibility and the evolution of recombination.</title>
        <authorList>
            <person name="Ross J.A."/>
            <person name="Koboldt D.C."/>
            <person name="Staisch J.E."/>
            <person name="Chamberlin H.M."/>
            <person name="Gupta B.P."/>
            <person name="Miller R.D."/>
            <person name="Baird S.E."/>
            <person name="Haag E.S."/>
        </authorList>
    </citation>
    <scope>NUCLEOTIDE SEQUENCE [LARGE SCALE GENOMIC DNA]</scope>
    <source>
        <strain evidence="4 5">AF16</strain>
    </source>
</reference>
<dbReference type="PANTHER" id="PTHR36940">
    <property type="entry name" value="PROTEIN CBG20338"/>
    <property type="match status" value="1"/>
</dbReference>
<dbReference type="HOGENOM" id="CLU_1788549_0_0_1"/>
<name>A8XER4_CAEBR</name>
<proteinExistence type="predicted"/>